<proteinExistence type="predicted"/>
<keyword evidence="3" id="KW-1185">Reference proteome</keyword>
<dbReference type="KEGG" id="aba:Acid345_3827"/>
<sequence>MISTLLRLRRLCLLVTTMSMFAAAQSTDPGSGQTPTAPEGWDASGYTVHQTVEIGYRGSDVSGSQDMYDSLVNLRSGPRFLEQSLTMQSIDHTGVLFDNLSINSFGWGGDPNNALRARIDKSKWYDFRASFRRDQTDFDFNLLANPLNTPNSSPSVPVLDSPHGFFTRRRMQDYDLTILPESVVDFRLGYSHNNMSGPSYSSVHEGTDALLYQNWNTTLNSFRAGIDVKLAPRTVLSYDQFLDYYKGDSNWQLAPFFQAFLPGGTQTVELGLPVATAGKTPCAINPPNTSLIDPTGTLTNTACNAYFDYNRTNRIRTTTPTERLSFHSSYFDRLDFSASYAYSSADMDAPFNEFFNGLSQRSGVRQETLTGPAHASRISNVADFSATFHISKQFKFVDTFRLWAFRTPESFAGTDTSWVCNDSSNCYLLTPMSATTPSAETINDNLSFNQRWTTNESDLVWDGSKHYGGRIGFRYGNQIFHHILDFTTGDEDRIEVHQYTPLVGFWLRPSMNMRFNFDWERQSSDDTIVRIAPRVQSRYRIMANYTPKPWAVLSANVNLWDGSNGDSLIDFSGHNRNYGVSATITPRESFSLDFAYNYNDFEQNAFVCFNNSDTTLPVVTTAGSCTANGYDDSGNPLLTFGYYKNHVHYAMGSILFRPLKRVTTQLGYSINSVGGSIPQFNSLQPLGALQYNYHQPLASLAVDLGHNITAKGGWNYYQYGEKSFIGPTDNRYFHANNATASLRWSF</sequence>
<dbReference type="AlphaFoldDB" id="Q1IJX3"/>
<evidence type="ECO:0000256" key="1">
    <source>
        <dbReference type="SAM" id="SignalP"/>
    </source>
</evidence>
<protein>
    <recommendedName>
        <fullName evidence="4">Lipoprotein</fullName>
    </recommendedName>
</protein>
<gene>
    <name evidence="2" type="ordered locus">Acid345_3827</name>
</gene>
<dbReference type="EnsemblBacteria" id="ABF42827">
    <property type="protein sequence ID" value="ABF42827"/>
    <property type="gene ID" value="Acid345_3827"/>
</dbReference>
<reference evidence="2 3" key="1">
    <citation type="journal article" date="2009" name="Appl. Environ. Microbiol.">
        <title>Three genomes from the phylum Acidobacteria provide insight into the lifestyles of these microorganisms in soils.</title>
        <authorList>
            <person name="Ward N.L."/>
            <person name="Challacombe J.F."/>
            <person name="Janssen P.H."/>
            <person name="Henrissat B."/>
            <person name="Coutinho P.M."/>
            <person name="Wu M."/>
            <person name="Xie G."/>
            <person name="Haft D.H."/>
            <person name="Sait M."/>
            <person name="Badger J."/>
            <person name="Barabote R.D."/>
            <person name="Bradley B."/>
            <person name="Brettin T.S."/>
            <person name="Brinkac L.M."/>
            <person name="Bruce D."/>
            <person name="Creasy T."/>
            <person name="Daugherty S.C."/>
            <person name="Davidsen T.M."/>
            <person name="DeBoy R.T."/>
            <person name="Detter J.C."/>
            <person name="Dodson R.J."/>
            <person name="Durkin A.S."/>
            <person name="Ganapathy A."/>
            <person name="Gwinn-Giglio M."/>
            <person name="Han C.S."/>
            <person name="Khouri H."/>
            <person name="Kiss H."/>
            <person name="Kothari S.P."/>
            <person name="Madupu R."/>
            <person name="Nelson K.E."/>
            <person name="Nelson W.C."/>
            <person name="Paulsen I."/>
            <person name="Penn K."/>
            <person name="Ren Q."/>
            <person name="Rosovitz M.J."/>
            <person name="Selengut J.D."/>
            <person name="Shrivastava S."/>
            <person name="Sullivan S.A."/>
            <person name="Tapia R."/>
            <person name="Thompson L.S."/>
            <person name="Watkins K.L."/>
            <person name="Yang Q."/>
            <person name="Yu C."/>
            <person name="Zafar N."/>
            <person name="Zhou L."/>
            <person name="Kuske C.R."/>
        </authorList>
    </citation>
    <scope>NUCLEOTIDE SEQUENCE [LARGE SCALE GENOMIC DNA]</scope>
    <source>
        <strain evidence="2 3">Ellin345</strain>
    </source>
</reference>
<keyword evidence="1" id="KW-0732">Signal</keyword>
<dbReference type="EMBL" id="CP000360">
    <property type="protein sequence ID" value="ABF42827.1"/>
    <property type="molecule type" value="Genomic_DNA"/>
</dbReference>
<accession>Q1IJX3</accession>
<evidence type="ECO:0008006" key="4">
    <source>
        <dbReference type="Google" id="ProtNLM"/>
    </source>
</evidence>
<name>Q1IJX3_KORVE</name>
<feature type="chain" id="PRO_5004191587" description="Lipoprotein" evidence="1">
    <location>
        <begin position="25"/>
        <end position="746"/>
    </location>
</feature>
<dbReference type="Proteomes" id="UP000002432">
    <property type="component" value="Chromosome"/>
</dbReference>
<dbReference type="STRING" id="204669.Acid345_3827"/>
<organism evidence="2 3">
    <name type="scientific">Koribacter versatilis (strain Ellin345)</name>
    <dbReference type="NCBI Taxonomy" id="204669"/>
    <lineage>
        <taxon>Bacteria</taxon>
        <taxon>Pseudomonadati</taxon>
        <taxon>Acidobacteriota</taxon>
        <taxon>Terriglobia</taxon>
        <taxon>Terriglobales</taxon>
        <taxon>Candidatus Korobacteraceae</taxon>
        <taxon>Candidatus Korobacter</taxon>
    </lineage>
</organism>
<dbReference type="eggNOG" id="ENOG502ZAQP">
    <property type="taxonomic scope" value="Bacteria"/>
</dbReference>
<evidence type="ECO:0000313" key="3">
    <source>
        <dbReference type="Proteomes" id="UP000002432"/>
    </source>
</evidence>
<dbReference type="HOGENOM" id="CLU_350796_0_0_0"/>
<evidence type="ECO:0000313" key="2">
    <source>
        <dbReference type="EMBL" id="ABF42827.1"/>
    </source>
</evidence>
<feature type="signal peptide" evidence="1">
    <location>
        <begin position="1"/>
        <end position="24"/>
    </location>
</feature>